<gene>
    <name evidence="2" type="ORF">TSOC_013362</name>
</gene>
<dbReference type="PANTHER" id="PTHR43147:SF2">
    <property type="entry name" value="NADP-DEPENDENT OXIDOREDUCTASE DOMAIN-CONTAINING PROTEIN"/>
    <property type="match status" value="1"/>
</dbReference>
<dbReference type="Gene3D" id="3.20.20.100">
    <property type="entry name" value="NADP-dependent oxidoreductase domain"/>
    <property type="match status" value="1"/>
</dbReference>
<evidence type="ECO:0000313" key="2">
    <source>
        <dbReference type="EMBL" id="PNH00794.1"/>
    </source>
</evidence>
<reference evidence="2 3" key="1">
    <citation type="journal article" date="2017" name="Mol. Biol. Evol.">
        <title>The 4-celled Tetrabaena socialis nuclear genome reveals the essential components for genetic control of cell number at the origin of multicellularity in the volvocine lineage.</title>
        <authorList>
            <person name="Featherston J."/>
            <person name="Arakaki Y."/>
            <person name="Hanschen E.R."/>
            <person name="Ferris P.J."/>
            <person name="Michod R.E."/>
            <person name="Olson B.J.S.C."/>
            <person name="Nozaki H."/>
            <person name="Durand P.M."/>
        </authorList>
    </citation>
    <scope>NUCLEOTIDE SEQUENCE [LARGE SCALE GENOMIC DNA]</scope>
    <source>
        <strain evidence="2 3">NIES-571</strain>
    </source>
</reference>
<evidence type="ECO:0000259" key="1">
    <source>
        <dbReference type="Pfam" id="PF00248"/>
    </source>
</evidence>
<accession>A0A2J7ZKJ7</accession>
<dbReference type="EMBL" id="PGGS01001166">
    <property type="protein sequence ID" value="PNH00794.1"/>
    <property type="molecule type" value="Genomic_DNA"/>
</dbReference>
<feature type="non-terminal residue" evidence="2">
    <location>
        <position position="83"/>
    </location>
</feature>
<comment type="caution">
    <text evidence="2">The sequence shown here is derived from an EMBL/GenBank/DDBJ whole genome shotgun (WGS) entry which is preliminary data.</text>
</comment>
<dbReference type="Pfam" id="PF00248">
    <property type="entry name" value="Aldo_ket_red"/>
    <property type="match status" value="1"/>
</dbReference>
<evidence type="ECO:0000313" key="3">
    <source>
        <dbReference type="Proteomes" id="UP000236333"/>
    </source>
</evidence>
<dbReference type="PANTHER" id="PTHR43147">
    <property type="entry name" value="PROTEIN TAS"/>
    <property type="match status" value="1"/>
</dbReference>
<proteinExistence type="predicted"/>
<name>A0A2J7ZKJ7_9CHLO</name>
<dbReference type="Proteomes" id="UP000236333">
    <property type="component" value="Unassembled WGS sequence"/>
</dbReference>
<dbReference type="OrthoDB" id="2310150at2759"/>
<feature type="domain" description="NADP-dependent oxidoreductase" evidence="1">
    <location>
        <begin position="29"/>
        <end position="66"/>
    </location>
</feature>
<protein>
    <submittedName>
        <fullName evidence="2">Aldo-keto reductase</fullName>
    </submittedName>
</protein>
<keyword evidence="3" id="KW-1185">Reference proteome</keyword>
<dbReference type="AlphaFoldDB" id="A0A2J7ZKJ7"/>
<sequence>MRRRRASKWGAGVSGFSDRATWVRSPARTTRVDREQIAESVDASLKRLQVDHVDLLQIHWPDRYVPLFGGGAYDPKLDRPDSV</sequence>
<dbReference type="InterPro" id="IPR023210">
    <property type="entry name" value="NADP_OxRdtase_dom"/>
</dbReference>
<organism evidence="2 3">
    <name type="scientific">Tetrabaena socialis</name>
    <dbReference type="NCBI Taxonomy" id="47790"/>
    <lineage>
        <taxon>Eukaryota</taxon>
        <taxon>Viridiplantae</taxon>
        <taxon>Chlorophyta</taxon>
        <taxon>core chlorophytes</taxon>
        <taxon>Chlorophyceae</taxon>
        <taxon>CS clade</taxon>
        <taxon>Chlamydomonadales</taxon>
        <taxon>Tetrabaenaceae</taxon>
        <taxon>Tetrabaena</taxon>
    </lineage>
</organism>
<dbReference type="InterPro" id="IPR036812">
    <property type="entry name" value="NAD(P)_OxRdtase_dom_sf"/>
</dbReference>
<dbReference type="SUPFAM" id="SSF51430">
    <property type="entry name" value="NAD(P)-linked oxidoreductase"/>
    <property type="match status" value="1"/>
</dbReference>